<dbReference type="PANTHER" id="PTHR23233">
    <property type="entry name" value="SAL-LIKE PROTEIN"/>
    <property type="match status" value="1"/>
</dbReference>
<keyword evidence="7" id="KW-0804">Transcription</keyword>
<evidence type="ECO:0000256" key="9">
    <source>
        <dbReference type="ARBA" id="ARBA00038474"/>
    </source>
</evidence>
<keyword evidence="4 10" id="KW-0863">Zinc-finger</keyword>
<dbReference type="SMART" id="SM00355">
    <property type="entry name" value="ZnF_C2H2"/>
    <property type="match status" value="1"/>
</dbReference>
<accession>A0A0K0CW46</accession>
<dbReference type="WBParaSite" id="ACAC_0000162001-mRNA-1">
    <property type="protein sequence ID" value="ACAC_0000162001-mRNA-1"/>
    <property type="gene ID" value="ACAC_0000162001"/>
</dbReference>
<dbReference type="GO" id="GO:0008270">
    <property type="term" value="F:zinc ion binding"/>
    <property type="evidence" value="ECO:0007669"/>
    <property type="project" value="UniProtKB-KW"/>
</dbReference>
<feature type="domain" description="C2H2-type" evidence="11">
    <location>
        <begin position="35"/>
        <end position="62"/>
    </location>
</feature>
<keyword evidence="5" id="KW-0862">Zinc</keyword>
<comment type="similarity">
    <text evidence="9">Belongs to the sal C2H2-type zinc-finger protein family.</text>
</comment>
<evidence type="ECO:0000256" key="7">
    <source>
        <dbReference type="ARBA" id="ARBA00023163"/>
    </source>
</evidence>
<dbReference type="Gene3D" id="3.30.160.60">
    <property type="entry name" value="Classic Zinc Finger"/>
    <property type="match status" value="1"/>
</dbReference>
<evidence type="ECO:0000256" key="3">
    <source>
        <dbReference type="ARBA" id="ARBA00022737"/>
    </source>
</evidence>
<dbReference type="PANTHER" id="PTHR23233:SF84">
    <property type="entry name" value="FI23031P1"/>
    <property type="match status" value="1"/>
</dbReference>
<dbReference type="GO" id="GO:0005634">
    <property type="term" value="C:nucleus"/>
    <property type="evidence" value="ECO:0007669"/>
    <property type="project" value="UniProtKB-SubCell"/>
</dbReference>
<dbReference type="InterPro" id="IPR036236">
    <property type="entry name" value="Znf_C2H2_sf"/>
</dbReference>
<evidence type="ECO:0000256" key="2">
    <source>
        <dbReference type="ARBA" id="ARBA00022723"/>
    </source>
</evidence>
<dbReference type="PROSITE" id="PS50157">
    <property type="entry name" value="ZINC_FINGER_C2H2_2"/>
    <property type="match status" value="1"/>
</dbReference>
<evidence type="ECO:0000259" key="11">
    <source>
        <dbReference type="PROSITE" id="PS50157"/>
    </source>
</evidence>
<evidence type="ECO:0000256" key="5">
    <source>
        <dbReference type="ARBA" id="ARBA00022833"/>
    </source>
</evidence>
<dbReference type="FunFam" id="3.30.160.60:FF:000260">
    <property type="entry name" value="Spalt-like transcription factor 1"/>
    <property type="match status" value="1"/>
</dbReference>
<dbReference type="STRING" id="6313.A0A0K0CW46"/>
<reference evidence="12" key="1">
    <citation type="submission" date="2012-09" db="EMBL/GenBank/DDBJ databases">
        <authorList>
            <person name="Martin A.A."/>
        </authorList>
    </citation>
    <scope>NUCLEOTIDE SEQUENCE</scope>
</reference>
<proteinExistence type="inferred from homology"/>
<keyword evidence="12" id="KW-1185">Reference proteome</keyword>
<evidence type="ECO:0000256" key="4">
    <source>
        <dbReference type="ARBA" id="ARBA00022771"/>
    </source>
</evidence>
<name>A0A0K0CW46_ANGCA</name>
<dbReference type="PROSITE" id="PS00028">
    <property type="entry name" value="ZINC_FINGER_C2H2_1"/>
    <property type="match status" value="1"/>
</dbReference>
<dbReference type="InterPro" id="IPR051565">
    <property type="entry name" value="Sal_C2H2-zinc-finger"/>
</dbReference>
<keyword evidence="6" id="KW-0805">Transcription regulation</keyword>
<dbReference type="AlphaFoldDB" id="A0A0K0CW46"/>
<dbReference type="Pfam" id="PF00096">
    <property type="entry name" value="zf-C2H2"/>
    <property type="match status" value="1"/>
</dbReference>
<evidence type="ECO:0000256" key="10">
    <source>
        <dbReference type="PROSITE-ProRule" id="PRU00042"/>
    </source>
</evidence>
<dbReference type="GO" id="GO:0000978">
    <property type="term" value="F:RNA polymerase II cis-regulatory region sequence-specific DNA binding"/>
    <property type="evidence" value="ECO:0007669"/>
    <property type="project" value="TreeGrafter"/>
</dbReference>
<evidence type="ECO:0000313" key="12">
    <source>
        <dbReference type="Proteomes" id="UP000035642"/>
    </source>
</evidence>
<keyword evidence="3" id="KW-0677">Repeat</keyword>
<dbReference type="SUPFAM" id="SSF57667">
    <property type="entry name" value="beta-beta-alpha zinc fingers"/>
    <property type="match status" value="1"/>
</dbReference>
<evidence type="ECO:0000256" key="6">
    <source>
        <dbReference type="ARBA" id="ARBA00023015"/>
    </source>
</evidence>
<organism evidence="12 13">
    <name type="scientific">Angiostrongylus cantonensis</name>
    <name type="common">Rat lungworm</name>
    <dbReference type="NCBI Taxonomy" id="6313"/>
    <lineage>
        <taxon>Eukaryota</taxon>
        <taxon>Metazoa</taxon>
        <taxon>Ecdysozoa</taxon>
        <taxon>Nematoda</taxon>
        <taxon>Chromadorea</taxon>
        <taxon>Rhabditida</taxon>
        <taxon>Rhabditina</taxon>
        <taxon>Rhabditomorpha</taxon>
        <taxon>Strongyloidea</taxon>
        <taxon>Metastrongylidae</taxon>
        <taxon>Angiostrongylus</taxon>
    </lineage>
</organism>
<dbReference type="Proteomes" id="UP000035642">
    <property type="component" value="Unassembled WGS sequence"/>
</dbReference>
<evidence type="ECO:0000256" key="1">
    <source>
        <dbReference type="ARBA" id="ARBA00004123"/>
    </source>
</evidence>
<evidence type="ECO:0000256" key="8">
    <source>
        <dbReference type="ARBA" id="ARBA00023242"/>
    </source>
</evidence>
<comment type="subcellular location">
    <subcellularLocation>
        <location evidence="1">Nucleus</location>
    </subcellularLocation>
</comment>
<keyword evidence="2" id="KW-0479">Metal-binding</keyword>
<reference evidence="13" key="2">
    <citation type="submission" date="2017-02" db="UniProtKB">
        <authorList>
            <consortium name="WormBaseParasite"/>
        </authorList>
    </citation>
    <scope>IDENTIFICATION</scope>
</reference>
<evidence type="ECO:0000313" key="13">
    <source>
        <dbReference type="WBParaSite" id="ACAC_0000162001-mRNA-1"/>
    </source>
</evidence>
<dbReference type="GO" id="GO:0000981">
    <property type="term" value="F:DNA-binding transcription factor activity, RNA polymerase II-specific"/>
    <property type="evidence" value="ECO:0007669"/>
    <property type="project" value="TreeGrafter"/>
</dbReference>
<sequence>MVKKVRCLPHRCKFEGCQSLAVGGKASSLPGDKPFKCEMCGRAFTTRGNLKVHMGTHMWQQSPNRRGRRIFDAGTAEESGPRPGSLPGGGLPVPHPLGLFAPTGVANMELMMMLWRTVCSVCQKVGWQPYGHLDICNL</sequence>
<dbReference type="InterPro" id="IPR013087">
    <property type="entry name" value="Znf_C2H2_type"/>
</dbReference>
<protein>
    <submittedName>
        <fullName evidence="13">C2H2-type domain-containing protein</fullName>
    </submittedName>
</protein>
<keyword evidence="8" id="KW-0539">Nucleus</keyword>